<comment type="similarity">
    <text evidence="1">Belongs to the peptidase A24 family.</text>
</comment>
<dbReference type="GO" id="GO:0004190">
    <property type="term" value="F:aspartic-type endopeptidase activity"/>
    <property type="evidence" value="ECO:0007669"/>
    <property type="project" value="InterPro"/>
</dbReference>
<evidence type="ECO:0000259" key="3">
    <source>
        <dbReference type="Pfam" id="PF01478"/>
    </source>
</evidence>
<keyword evidence="5" id="KW-1185">Reference proteome</keyword>
<dbReference type="AlphaFoldDB" id="A0A9W6R8M1"/>
<gene>
    <name evidence="4" type="ORF">Atai01_79850</name>
</gene>
<feature type="transmembrane region" description="Helical" evidence="2">
    <location>
        <begin position="147"/>
        <end position="173"/>
    </location>
</feature>
<dbReference type="Pfam" id="PF01478">
    <property type="entry name" value="Peptidase_A24"/>
    <property type="match status" value="1"/>
</dbReference>
<dbReference type="EMBL" id="BSTI01000035">
    <property type="protein sequence ID" value="GLY71366.1"/>
    <property type="molecule type" value="Genomic_DNA"/>
</dbReference>
<feature type="transmembrane region" description="Helical" evidence="2">
    <location>
        <begin position="115"/>
        <end position="135"/>
    </location>
</feature>
<dbReference type="GO" id="GO:0006465">
    <property type="term" value="P:signal peptide processing"/>
    <property type="evidence" value="ECO:0007669"/>
    <property type="project" value="TreeGrafter"/>
</dbReference>
<dbReference type="PANTHER" id="PTHR30487">
    <property type="entry name" value="TYPE 4 PREPILIN-LIKE PROTEINS LEADER PEPTIDE-PROCESSING ENZYME"/>
    <property type="match status" value="1"/>
</dbReference>
<evidence type="ECO:0000313" key="4">
    <source>
        <dbReference type="EMBL" id="GLY71366.1"/>
    </source>
</evidence>
<feature type="transmembrane region" description="Helical" evidence="2">
    <location>
        <begin position="193"/>
        <end position="210"/>
    </location>
</feature>
<evidence type="ECO:0000313" key="5">
    <source>
        <dbReference type="Proteomes" id="UP001165136"/>
    </source>
</evidence>
<evidence type="ECO:0000256" key="2">
    <source>
        <dbReference type="SAM" id="Phobius"/>
    </source>
</evidence>
<dbReference type="GO" id="GO:0005886">
    <property type="term" value="C:plasma membrane"/>
    <property type="evidence" value="ECO:0007669"/>
    <property type="project" value="TreeGrafter"/>
</dbReference>
<evidence type="ECO:0000256" key="1">
    <source>
        <dbReference type="ARBA" id="ARBA00005801"/>
    </source>
</evidence>
<keyword evidence="2" id="KW-1133">Transmembrane helix</keyword>
<reference evidence="4" key="1">
    <citation type="submission" date="2023-03" db="EMBL/GenBank/DDBJ databases">
        <title>Amycolatopsis taiwanensis NBRC 103393.</title>
        <authorList>
            <person name="Ichikawa N."/>
            <person name="Sato H."/>
            <person name="Tonouchi N."/>
        </authorList>
    </citation>
    <scope>NUCLEOTIDE SEQUENCE</scope>
    <source>
        <strain evidence="4">NBRC 103393</strain>
    </source>
</reference>
<dbReference type="InterPro" id="IPR050882">
    <property type="entry name" value="Prepilin_peptidase/N-MTase"/>
</dbReference>
<keyword evidence="2" id="KW-0812">Transmembrane</keyword>
<dbReference type="Gene3D" id="1.20.120.1220">
    <property type="match status" value="1"/>
</dbReference>
<keyword evidence="2" id="KW-0472">Membrane</keyword>
<feature type="transmembrane region" description="Helical" evidence="2">
    <location>
        <begin position="89"/>
        <end position="109"/>
    </location>
</feature>
<dbReference type="InterPro" id="IPR000045">
    <property type="entry name" value="Prepilin_IV_endopep_pep"/>
</dbReference>
<dbReference type="PANTHER" id="PTHR30487:SF0">
    <property type="entry name" value="PREPILIN LEADER PEPTIDASE_N-METHYLTRANSFERASE-RELATED"/>
    <property type="match status" value="1"/>
</dbReference>
<dbReference type="RefSeq" id="WP_285491127.1">
    <property type="nucleotide sequence ID" value="NZ_BSTI01000035.1"/>
</dbReference>
<protein>
    <recommendedName>
        <fullName evidence="3">Prepilin type IV endopeptidase peptidase domain-containing protein</fullName>
    </recommendedName>
</protein>
<sequence length="211" mass="22003">MAGAFVAPWMGAGILVGAALTAYSRRLLNSTPRSLPWAEVAASLLTGCAFGGLAWRFGNQFDVLPYSVLAAVGATLGLVDVIEQRLPSVLTYSGVTVVGALMATSAILHSRGPDLLRALAGMVVLAVFYLVLALASDGGLGAGDVKLSALLGLALGWSSWSALIAATFLTWFLAGLGWLLLRFIRRRPRGSPLPLGPFLLLGALLTISVFH</sequence>
<feature type="transmembrane region" description="Helical" evidence="2">
    <location>
        <begin position="6"/>
        <end position="23"/>
    </location>
</feature>
<dbReference type="Proteomes" id="UP001165136">
    <property type="component" value="Unassembled WGS sequence"/>
</dbReference>
<organism evidence="4 5">
    <name type="scientific">Amycolatopsis taiwanensis</name>
    <dbReference type="NCBI Taxonomy" id="342230"/>
    <lineage>
        <taxon>Bacteria</taxon>
        <taxon>Bacillati</taxon>
        <taxon>Actinomycetota</taxon>
        <taxon>Actinomycetes</taxon>
        <taxon>Pseudonocardiales</taxon>
        <taxon>Pseudonocardiaceae</taxon>
        <taxon>Amycolatopsis</taxon>
    </lineage>
</organism>
<proteinExistence type="inferred from homology"/>
<feature type="transmembrane region" description="Helical" evidence="2">
    <location>
        <begin position="63"/>
        <end position="82"/>
    </location>
</feature>
<accession>A0A9W6R8M1</accession>
<feature type="transmembrane region" description="Helical" evidence="2">
    <location>
        <begin position="35"/>
        <end position="57"/>
    </location>
</feature>
<feature type="domain" description="Prepilin type IV endopeptidase peptidase" evidence="3">
    <location>
        <begin position="68"/>
        <end position="175"/>
    </location>
</feature>
<comment type="caution">
    <text evidence="4">The sequence shown here is derived from an EMBL/GenBank/DDBJ whole genome shotgun (WGS) entry which is preliminary data.</text>
</comment>
<name>A0A9W6R8M1_9PSEU</name>